<evidence type="ECO:0000256" key="1">
    <source>
        <dbReference type="SAM" id="MobiDB-lite"/>
    </source>
</evidence>
<reference evidence="2" key="1">
    <citation type="journal article" date="2015" name="Nature">
        <title>Complex archaea that bridge the gap between prokaryotes and eukaryotes.</title>
        <authorList>
            <person name="Spang A."/>
            <person name="Saw J.H."/>
            <person name="Jorgensen S.L."/>
            <person name="Zaremba-Niedzwiedzka K."/>
            <person name="Martijn J."/>
            <person name="Lind A.E."/>
            <person name="van Eijk R."/>
            <person name="Schleper C."/>
            <person name="Guy L."/>
            <person name="Ettema T.J."/>
        </authorList>
    </citation>
    <scope>NUCLEOTIDE SEQUENCE</scope>
</reference>
<organism evidence="2">
    <name type="scientific">marine sediment metagenome</name>
    <dbReference type="NCBI Taxonomy" id="412755"/>
    <lineage>
        <taxon>unclassified sequences</taxon>
        <taxon>metagenomes</taxon>
        <taxon>ecological metagenomes</taxon>
    </lineage>
</organism>
<proteinExistence type="predicted"/>
<comment type="caution">
    <text evidence="2">The sequence shown here is derived from an EMBL/GenBank/DDBJ whole genome shotgun (WGS) entry which is preliminary data.</text>
</comment>
<gene>
    <name evidence="2" type="ORF">LCGC14_0513900</name>
</gene>
<evidence type="ECO:0000313" key="2">
    <source>
        <dbReference type="EMBL" id="KKN62253.1"/>
    </source>
</evidence>
<protein>
    <submittedName>
        <fullName evidence="2">Uncharacterized protein</fullName>
    </submittedName>
</protein>
<accession>A0A0F9V8T6</accession>
<dbReference type="EMBL" id="LAZR01000631">
    <property type="protein sequence ID" value="KKN62253.1"/>
    <property type="molecule type" value="Genomic_DNA"/>
</dbReference>
<dbReference type="AlphaFoldDB" id="A0A0F9V8T6"/>
<name>A0A0F9V8T6_9ZZZZ</name>
<feature type="region of interest" description="Disordered" evidence="1">
    <location>
        <begin position="93"/>
        <end position="129"/>
    </location>
</feature>
<sequence length="129" mass="13441">MTITPTKNPGGRVARTTLVAGIRQTLGVAATAGAKLIRGIVDGKENPSAQRYDAAKWTVEQVVGKATVPVDLSGTIDGVIRHDHILKTADALLNQSPGSRDAPLSDTDMADNVPLLSPAGEEAAMDKED</sequence>